<dbReference type="GO" id="GO:0016791">
    <property type="term" value="F:phosphatase activity"/>
    <property type="evidence" value="ECO:0007669"/>
    <property type="project" value="TreeGrafter"/>
</dbReference>
<dbReference type="AlphaFoldDB" id="A0A0C9VDF6"/>
<organism evidence="1 2">
    <name type="scientific">Hydnomerulius pinastri MD-312</name>
    <dbReference type="NCBI Taxonomy" id="994086"/>
    <lineage>
        <taxon>Eukaryota</taxon>
        <taxon>Fungi</taxon>
        <taxon>Dikarya</taxon>
        <taxon>Basidiomycota</taxon>
        <taxon>Agaricomycotina</taxon>
        <taxon>Agaricomycetes</taxon>
        <taxon>Agaricomycetidae</taxon>
        <taxon>Boletales</taxon>
        <taxon>Boletales incertae sedis</taxon>
        <taxon>Leucogyrophana</taxon>
    </lineage>
</organism>
<dbReference type="InterPro" id="IPR050645">
    <property type="entry name" value="Histidine_acid_phosphatase"/>
</dbReference>
<dbReference type="Proteomes" id="UP000053820">
    <property type="component" value="Unassembled WGS sequence"/>
</dbReference>
<evidence type="ECO:0008006" key="3">
    <source>
        <dbReference type="Google" id="ProtNLM"/>
    </source>
</evidence>
<evidence type="ECO:0000313" key="1">
    <source>
        <dbReference type="EMBL" id="KIJ63579.1"/>
    </source>
</evidence>
<dbReference type="PANTHER" id="PTHR11567">
    <property type="entry name" value="ACID PHOSPHATASE-RELATED"/>
    <property type="match status" value="1"/>
</dbReference>
<name>A0A0C9VDF6_9AGAM</name>
<keyword evidence="2" id="KW-1185">Reference proteome</keyword>
<dbReference type="OrthoDB" id="258392at2759"/>
<dbReference type="InterPro" id="IPR029033">
    <property type="entry name" value="His_PPase_superfam"/>
</dbReference>
<gene>
    <name evidence="1" type="ORF">HYDPIDRAFT_175942</name>
</gene>
<reference evidence="1 2" key="1">
    <citation type="submission" date="2014-04" db="EMBL/GenBank/DDBJ databases">
        <title>Evolutionary Origins and Diversification of the Mycorrhizal Mutualists.</title>
        <authorList>
            <consortium name="DOE Joint Genome Institute"/>
            <consortium name="Mycorrhizal Genomics Consortium"/>
            <person name="Kohler A."/>
            <person name="Kuo A."/>
            <person name="Nagy L.G."/>
            <person name="Floudas D."/>
            <person name="Copeland A."/>
            <person name="Barry K.W."/>
            <person name="Cichocki N."/>
            <person name="Veneault-Fourrey C."/>
            <person name="LaButti K."/>
            <person name="Lindquist E.A."/>
            <person name="Lipzen A."/>
            <person name="Lundell T."/>
            <person name="Morin E."/>
            <person name="Murat C."/>
            <person name="Riley R."/>
            <person name="Ohm R."/>
            <person name="Sun H."/>
            <person name="Tunlid A."/>
            <person name="Henrissat B."/>
            <person name="Grigoriev I.V."/>
            <person name="Hibbett D.S."/>
            <person name="Martin F."/>
        </authorList>
    </citation>
    <scope>NUCLEOTIDE SEQUENCE [LARGE SCALE GENOMIC DNA]</scope>
    <source>
        <strain evidence="1 2">MD-312</strain>
    </source>
</reference>
<dbReference type="PANTHER" id="PTHR11567:SF142">
    <property type="entry name" value="PHOSPHOGLYCERATE MUTASE-LIKE PROTEIN"/>
    <property type="match status" value="1"/>
</dbReference>
<dbReference type="Gene3D" id="3.40.50.1240">
    <property type="entry name" value="Phosphoglycerate mutase-like"/>
    <property type="match status" value="1"/>
</dbReference>
<protein>
    <recommendedName>
        <fullName evidence="3">Phosphoglycerate mutase-like protein</fullName>
    </recommendedName>
</protein>
<evidence type="ECO:0000313" key="2">
    <source>
        <dbReference type="Proteomes" id="UP000053820"/>
    </source>
</evidence>
<dbReference type="SUPFAM" id="SSF53254">
    <property type="entry name" value="Phosphoglycerate mutase-like"/>
    <property type="match status" value="1"/>
</dbReference>
<dbReference type="EMBL" id="KN839850">
    <property type="protein sequence ID" value="KIJ63579.1"/>
    <property type="molecule type" value="Genomic_DNA"/>
</dbReference>
<proteinExistence type="predicted"/>
<sequence>MVNARSASSLLGAVLLARHGDRLEFFQDPTTYTPTETYITPLGSQQEFQLGSFLRSTYLTPSSLSYVNGISTQLADINQVFVLADAGGGGSVILNSIGGLLQGLYPATPESTITLANGTTILGPLGGYQYIPVHSVEPSTVPYLNSWTDCPVFDAHTSRFYSSEAFFQKAEEAQPLLDALAPFLGDRDRNFTNMIFDFVNVQLVHNATFYETFLPTLAAQAYGFANYHEYGVFTDSSASGIGSIAAQTILSYILPALQGIVDDSNALKLELIGISYKPFISLFNVTEAVDTHPDIAGIVDYASVVALEVFETGGCNDEPRVRMKFRNGTSTDQFRQLFMFGKTDLSVTDLVDKLSGIVVGTTEKWCQACNQTTARGCSAYQN</sequence>
<dbReference type="HOGENOM" id="CLU_023111_2_1_1"/>
<accession>A0A0C9VDF6</accession>